<reference evidence="2" key="1">
    <citation type="submission" date="2014-09" db="EMBL/GenBank/DDBJ databases">
        <authorList>
            <person name="Magalhaes I.L.F."/>
            <person name="Oliveira U."/>
            <person name="Santos F.R."/>
            <person name="Vidigal T.H.D.A."/>
            <person name="Brescovit A.D."/>
            <person name="Santos A.J."/>
        </authorList>
    </citation>
    <scope>NUCLEOTIDE SEQUENCE</scope>
    <source>
        <tissue evidence="2">Shoot tissue taken approximately 20 cm above the soil surface</tissue>
    </source>
</reference>
<feature type="transmembrane region" description="Helical" evidence="1">
    <location>
        <begin position="33"/>
        <end position="57"/>
    </location>
</feature>
<organism evidence="2">
    <name type="scientific">Arundo donax</name>
    <name type="common">Giant reed</name>
    <name type="synonym">Donax arundinaceus</name>
    <dbReference type="NCBI Taxonomy" id="35708"/>
    <lineage>
        <taxon>Eukaryota</taxon>
        <taxon>Viridiplantae</taxon>
        <taxon>Streptophyta</taxon>
        <taxon>Embryophyta</taxon>
        <taxon>Tracheophyta</taxon>
        <taxon>Spermatophyta</taxon>
        <taxon>Magnoliopsida</taxon>
        <taxon>Liliopsida</taxon>
        <taxon>Poales</taxon>
        <taxon>Poaceae</taxon>
        <taxon>PACMAD clade</taxon>
        <taxon>Arundinoideae</taxon>
        <taxon>Arundineae</taxon>
        <taxon>Arundo</taxon>
    </lineage>
</organism>
<name>A0A0A9HJU8_ARUDO</name>
<proteinExistence type="predicted"/>
<protein>
    <submittedName>
        <fullName evidence="2">Uncharacterized protein</fullName>
    </submittedName>
</protein>
<evidence type="ECO:0000256" key="1">
    <source>
        <dbReference type="SAM" id="Phobius"/>
    </source>
</evidence>
<keyword evidence="1" id="KW-1133">Transmembrane helix</keyword>
<sequence>MEKYLWSQAYLHSFVLYNIVLKNCNNGNLASSYLMLTASCFLTACHLIFFQGCIVYAEKFI</sequence>
<reference evidence="2" key="2">
    <citation type="journal article" date="2015" name="Data Brief">
        <title>Shoot transcriptome of the giant reed, Arundo donax.</title>
        <authorList>
            <person name="Barrero R.A."/>
            <person name="Guerrero F.D."/>
            <person name="Moolhuijzen P."/>
            <person name="Goolsby J.A."/>
            <person name="Tidwell J."/>
            <person name="Bellgard S.E."/>
            <person name="Bellgard M.I."/>
        </authorList>
    </citation>
    <scope>NUCLEOTIDE SEQUENCE</scope>
    <source>
        <tissue evidence="2">Shoot tissue taken approximately 20 cm above the soil surface</tissue>
    </source>
</reference>
<accession>A0A0A9HJU8</accession>
<dbReference type="EMBL" id="GBRH01164743">
    <property type="protein sequence ID" value="JAE33153.1"/>
    <property type="molecule type" value="Transcribed_RNA"/>
</dbReference>
<keyword evidence="1" id="KW-0812">Transmembrane</keyword>
<evidence type="ECO:0000313" key="2">
    <source>
        <dbReference type="EMBL" id="JAE33153.1"/>
    </source>
</evidence>
<dbReference type="AlphaFoldDB" id="A0A0A9HJU8"/>
<keyword evidence="1" id="KW-0472">Membrane</keyword>